<reference evidence="6 7" key="1">
    <citation type="submission" date="2019-08" db="EMBL/GenBank/DDBJ databases">
        <title>Draft Genome Sequence of Halomonas eurihalina Isolated from Preserved Hide-surface.</title>
        <authorList>
            <person name="Hussain S.A."/>
            <person name="Xu A."/>
            <person name="Sarker M."/>
            <person name="Sommers C."/>
        </authorList>
    </citation>
    <scope>NUCLEOTIDE SEQUENCE [LARGE SCALE GENOMIC DNA]</scope>
    <source>
        <strain evidence="6 7">MS1</strain>
    </source>
</reference>
<dbReference type="OrthoDB" id="5723059at2"/>
<comment type="similarity">
    <text evidence="1">Belongs to the LysR transcriptional regulatory family.</text>
</comment>
<dbReference type="Pfam" id="PF03466">
    <property type="entry name" value="LysR_substrate"/>
    <property type="match status" value="1"/>
</dbReference>
<dbReference type="PANTHER" id="PTHR30579:SF7">
    <property type="entry name" value="HTH-TYPE TRANSCRIPTIONAL REGULATOR LRHA-RELATED"/>
    <property type="match status" value="1"/>
</dbReference>
<name>A0A5D9CLU9_HALER</name>
<dbReference type="GO" id="GO:0003677">
    <property type="term" value="F:DNA binding"/>
    <property type="evidence" value="ECO:0007669"/>
    <property type="project" value="UniProtKB-KW"/>
</dbReference>
<dbReference type="GO" id="GO:0003700">
    <property type="term" value="F:DNA-binding transcription factor activity"/>
    <property type="evidence" value="ECO:0007669"/>
    <property type="project" value="InterPro"/>
</dbReference>
<keyword evidence="4" id="KW-0804">Transcription</keyword>
<dbReference type="EMBL" id="VTPU01000020">
    <property type="protein sequence ID" value="TZG32624.1"/>
    <property type="molecule type" value="Genomic_DNA"/>
</dbReference>
<protein>
    <submittedName>
        <fullName evidence="6">LysR family transcriptional regulator</fullName>
    </submittedName>
</protein>
<dbReference type="SUPFAM" id="SSF46785">
    <property type="entry name" value="Winged helix' DNA-binding domain"/>
    <property type="match status" value="1"/>
</dbReference>
<accession>A0A5D9CLU9</accession>
<feature type="domain" description="HTH lysR-type" evidence="5">
    <location>
        <begin position="4"/>
        <end position="61"/>
    </location>
</feature>
<dbReference type="PANTHER" id="PTHR30579">
    <property type="entry name" value="TRANSCRIPTIONAL REGULATOR"/>
    <property type="match status" value="1"/>
</dbReference>
<keyword evidence="7" id="KW-1185">Reference proteome</keyword>
<dbReference type="FunFam" id="1.10.10.10:FF:000001">
    <property type="entry name" value="LysR family transcriptional regulator"/>
    <property type="match status" value="1"/>
</dbReference>
<evidence type="ECO:0000256" key="2">
    <source>
        <dbReference type="ARBA" id="ARBA00023015"/>
    </source>
</evidence>
<dbReference type="PRINTS" id="PR00039">
    <property type="entry name" value="HTHLYSR"/>
</dbReference>
<dbReference type="InterPro" id="IPR036388">
    <property type="entry name" value="WH-like_DNA-bd_sf"/>
</dbReference>
<dbReference type="AlphaFoldDB" id="A0A5D9CLU9"/>
<dbReference type="SUPFAM" id="SSF53850">
    <property type="entry name" value="Periplasmic binding protein-like II"/>
    <property type="match status" value="1"/>
</dbReference>
<dbReference type="Pfam" id="PF00126">
    <property type="entry name" value="HTH_1"/>
    <property type="match status" value="1"/>
</dbReference>
<dbReference type="Gene3D" id="3.40.190.10">
    <property type="entry name" value="Periplasmic binding protein-like II"/>
    <property type="match status" value="2"/>
</dbReference>
<evidence type="ECO:0000256" key="1">
    <source>
        <dbReference type="ARBA" id="ARBA00009437"/>
    </source>
</evidence>
<sequence>MRRFDLDLLHALVTVADCGSFTAAASRLCRSQSAVSEQVRKLEAFCEQPLFSRGKRGATLTPAGKRLLAEAHRLLALNDSIYQEVLGKDLEGTLRLAITDYFRPNDIAQVLRRLRDRYPRLTLHVDVQPSASIDRIVKDGGCDLGVTLSPLTDNEDIELDSGIELYREPLHWVAEEISLLGTTPLPLVMMPEHCALNRLAKQQLNDVSHPYETAHSATGVAGLQIALSAGLGVGCLNASSVPETLVRLDNNLPALPEVAFTLQTTPSATPFILEARDILTDVLRQA</sequence>
<evidence type="ECO:0000313" key="7">
    <source>
        <dbReference type="Proteomes" id="UP000324260"/>
    </source>
</evidence>
<dbReference type="InterPro" id="IPR050176">
    <property type="entry name" value="LTTR"/>
</dbReference>
<dbReference type="RefSeq" id="WP_149323308.1">
    <property type="nucleotide sequence ID" value="NZ_JARWAH010000002.1"/>
</dbReference>
<evidence type="ECO:0000256" key="4">
    <source>
        <dbReference type="ARBA" id="ARBA00023163"/>
    </source>
</evidence>
<comment type="caution">
    <text evidence="6">The sequence shown here is derived from an EMBL/GenBank/DDBJ whole genome shotgun (WGS) entry which is preliminary data.</text>
</comment>
<dbReference type="InterPro" id="IPR036390">
    <property type="entry name" value="WH_DNA-bd_sf"/>
</dbReference>
<evidence type="ECO:0000256" key="3">
    <source>
        <dbReference type="ARBA" id="ARBA00023125"/>
    </source>
</evidence>
<gene>
    <name evidence="6" type="ORF">FZZ93_16035</name>
</gene>
<keyword evidence="3" id="KW-0238">DNA-binding</keyword>
<dbReference type="InterPro" id="IPR005119">
    <property type="entry name" value="LysR_subst-bd"/>
</dbReference>
<evidence type="ECO:0000259" key="5">
    <source>
        <dbReference type="PROSITE" id="PS50931"/>
    </source>
</evidence>
<dbReference type="Proteomes" id="UP000324260">
    <property type="component" value="Unassembled WGS sequence"/>
</dbReference>
<dbReference type="Gene3D" id="1.10.10.10">
    <property type="entry name" value="Winged helix-like DNA-binding domain superfamily/Winged helix DNA-binding domain"/>
    <property type="match status" value="1"/>
</dbReference>
<dbReference type="InterPro" id="IPR000847">
    <property type="entry name" value="LysR_HTH_N"/>
</dbReference>
<proteinExistence type="inferred from homology"/>
<organism evidence="6 7">
    <name type="scientific">Halomonas eurihalina</name>
    <dbReference type="NCBI Taxonomy" id="42566"/>
    <lineage>
        <taxon>Bacteria</taxon>
        <taxon>Pseudomonadati</taxon>
        <taxon>Pseudomonadota</taxon>
        <taxon>Gammaproteobacteria</taxon>
        <taxon>Oceanospirillales</taxon>
        <taxon>Halomonadaceae</taxon>
        <taxon>Halomonas</taxon>
    </lineage>
</organism>
<keyword evidence="2" id="KW-0805">Transcription regulation</keyword>
<dbReference type="PROSITE" id="PS50931">
    <property type="entry name" value="HTH_LYSR"/>
    <property type="match status" value="1"/>
</dbReference>
<evidence type="ECO:0000313" key="6">
    <source>
        <dbReference type="EMBL" id="TZG32624.1"/>
    </source>
</evidence>